<dbReference type="SMART" id="SM01294">
    <property type="entry name" value="PKS_PP_betabranch"/>
    <property type="match status" value="1"/>
</dbReference>
<dbReference type="FunFam" id="3.30.300.30:FF:000015">
    <property type="entry name" value="Nonribosomal peptide synthase SidD"/>
    <property type="match status" value="7"/>
</dbReference>
<dbReference type="Gene3D" id="3.30.300.30">
    <property type="match status" value="8"/>
</dbReference>
<dbReference type="FunFam" id="3.40.50.980:FF:000001">
    <property type="entry name" value="Non-ribosomal peptide synthetase"/>
    <property type="match status" value="3"/>
</dbReference>
<dbReference type="Pfam" id="PF00550">
    <property type="entry name" value="PP-binding"/>
    <property type="match status" value="8"/>
</dbReference>
<dbReference type="Gene3D" id="3.30.559.10">
    <property type="entry name" value="Chloramphenicol acetyltransferase-like domain"/>
    <property type="match status" value="7"/>
</dbReference>
<feature type="domain" description="Carrier" evidence="6">
    <location>
        <begin position="5480"/>
        <end position="5556"/>
    </location>
</feature>
<dbReference type="InterPro" id="IPR013120">
    <property type="entry name" value="FAR_NAD-bd"/>
</dbReference>
<feature type="domain" description="Carrier" evidence="6">
    <location>
        <begin position="7367"/>
        <end position="7445"/>
    </location>
</feature>
<dbReference type="InterPro" id="IPR042099">
    <property type="entry name" value="ANL_N_sf"/>
</dbReference>
<feature type="domain" description="Carrier" evidence="6">
    <location>
        <begin position="1237"/>
        <end position="1313"/>
    </location>
</feature>
<dbReference type="GO" id="GO:0044550">
    <property type="term" value="P:secondary metabolite biosynthetic process"/>
    <property type="evidence" value="ECO:0007669"/>
    <property type="project" value="TreeGrafter"/>
</dbReference>
<sequence>MALENLDMRQHMERELLKDEALKQAKILNLASHNDEPQWAVAISLSKSAEQDQADASSVIKRARKALRKLKDHNKDERFSIPKKWTVLDELPTTPQGQVDERALYRLLTAWDVTESNLSPKEKRAHIAAQAACADNNRIPHDEIPTKEIELVLREFWGRVLNLEPQDIGIKDNFLILGGDSINAIELVALAEQYGIGLTVTMIVSNPELQKMAAMAAIDEENSDAYNAEPLSLLPQMEVDEVMREIRTKCKLADDDIVQDAFPCTALQAGIMALSEKQPGSYTTRQIYELPSHVDIQRFKTAWEGTVDRCDNLRTRVLPINGQTIQVVIKGDTALEDTVGETIDSFVAKSKGIIMTYGTRLCRYGLVKDADGKSYFVWVIHHAVFDGLTARLILDSLYQTYNGQAQGILRPYSSFIKYITSIDQDAARSFWKTQLQDARQARFPRNLGARSDMASRVMTREISLPHAAELSVTKATILRAAWAIILGRYCDTDDVCFGTTVSGRQAAVPGINQMPGLVIATVPIRIRLQRGESIAAFLQSVQAQASEMVPFEQYGLQNIAKLSEDARDACDFSNLFVIQPAKSLASMADSGSKDAILLRGSVAEKKLSDSSTQNYFNYPLVLEALLDDGRVDLQITYDSNSISGDALEALFHHYEHVVQQLFQASDRPLSTIDVAGKWDVDCAKKFNLETLEIVDLCIHQMFENQALRRPTDLAICAWDKTFTYSELSRASNRLAHHLVNKLSIQKEDLVHVCFEKSAWFIVAILAINKAGAAWVPLDPSHPEKRLKQVVSQTRAKVALTSSTYSSLCAALVDSVVEVCSALDEKLVHYECSARGPKVNVSPRNAAYVLFTSGSTGIPKGLVMEHGSVCTSQVAIAKRLGMTPRVRMLQFSAYVFDVSVGEIVQPLITGACCCVPSEASRMNNLAQFIRDKRVNWAYLTPSFARTINPKEVPDLELMLFIGEAVQRDVFDMWVGKTRLINAWGPAETCVFSSIQECHSTEESNLNIGRPVGAFCWIVDPTDPQRLAPIGTVGEIVVQGPTVLREYLHNPEKTNEAIATTLPEWVPYRESRYWNRFYKTGDLAYYNPDGTMEFLSRKDTQVKIRGLRIELGDIEHHIQNSMKSVCQTVVDVFKAETGSLLVAYICYTKERRATSKVNIENDDIFLPFTAEMRSQVTEIISELSILLPPYMIPKVFIPCHFMPVVSSAKLDRNKLRDTTQRLSRHELAQYSLTAGNTRKPETAAEIRMQQLWAGELKIAAESIGRDDSFLHLGGDSLVAIQLVTSARKAGLSLTVKDVFDDPRLWAVSLKAVEIDADAAALHEILPFSLLNGRINTTNAIETLRKLCSLSEESTIDDAFPCTSLQEGLLAVSTTQPGSYIAKQLYRLPSDINIAKFQTSWEETVRVCSNLRTRIVIVDDKCVQVVVKDDIAWDSAEETSLDAYSQASQNLTMGYGSRLCRYSIIRESENITYFALTAHHCVFDGWSLPLIFNTLSAIYYGKAVPKLTPYANFVNYAMSLDRDAAGNYWRCQLQDAQPASFPSVEEAQSQGKLTRVRTHSIQFTQPVNRSVTKASILRAAWAIVLARYSDTNDVCFGTVASGRNANMHGLESVPGLVVATVPIRVRLDSPQSIKSFLQNVHNQAIEMIPFEQYGLQNISKLGKEAQEACDFTSLLAVQPAPTNDTADSLLTLVNSEGELYEKMLQNYLSYPLALQCYLGEDQVALEFIYDESVLSEWRIQALSIHFENVVRQLCQQEDGNLGSITIAGSWDLKHATELNPLITVVERCVPDLISEQVMTKPEHEAIFSTDQSFTYAELNRLSGLLASHLSDLGVGPDVIVPFCMEKSVWVIVAMLAIMQAGGAYLPLDPSHPINRRRTILEEVGAGIIIVSPLTSSTCDQLAKHIIVLSPSLMEGLSISPQHTPKKTKKCSPSNAAYVLFTSGSTGKPKGTVIDHSAACTNILDYGKVTGWNESSRCLQFSSYTFDLSVAEIFCTLALGGTVCIPSETERLQGIHDFMQRANVNIANFTPSFAQILNPNELSELEILAFVGEPATRDSLDTWCKHVKLINAYGPTETTVVCTTHEYNINDNPTNIGRPFNSACWIVEPHDYHKLAPIGCVGELVVQGHTLSRGYINQPEKTKAVFLSELQCVPSGPRYFYLTGDLVKYNARGEIQYLGRKDKQIKIRGQRVELGEIEASIKRIRPEVAHVGAEVLKREAGDLLAAFISFKEGYNNPLADVFVPMDQEMRERLVLLVDQLKEELPSYMVPTLIIPLCELPFNAAMKLDRGKLQASVKDFTMEELMAYSLSERDRVAPTTETELKLQALWARVLKMEAEMIGKNDHFFQTGGDSLSAIRLSSLANQQGIKLSVATIFSDPKLSAMAAAVSVGDVENDLQLVPFSLLPFEVTDAITKTIREKCSLSDSHIIQDIYPCTAFQEGLMALVATRPGSYIAKNIYKIPAHLDAAAFKKAWERTVELCDNLRTRIVSVDGACLQVVLDRDVSWDTASSSDIQSCISYLQHTRMDYGSRLSRYCILKDDNGETYFFWTIHHAIFDGWSLGVIIKTLTALLRNHALPNLYPFRNFIKYSLDLDTKAANEYWMNQLEGAKRASFPSQPTRRQSCSEPKMTNVFVSNVKLPASTRSSITKATIMRTAWAMILARYYDSNDVCFATTVAGRNAPVTGLESMSGPTIATVPVRIRLDNNEKLAEFLDRVQIQASEMVAYEQFGLQNITKLSPQIKEACDFSSLMVVQPAETEASDPVLISLNSDEKIAKEALQNYFTYPLILHCFLGEETVKLAFIYEANVLAESQIRALSFHFDNIIQQLTASADLRVGDVDIAGNFDLEYAIAANGQPSDVIEECVHTLIERVAIRHPDLPAVSAWDAKFTYKELDTIANRFANYFISSFGLKLGDIVHVCFKKSACAQMAASKLLEFGPGVRMLQFASFVFDASVAEIITPLISGACVCIPSWETRMNTLTSYIQQEEVTWALLTPSFARTLHPDDVPSLELLILGGEAVGRDVFDLWFGKLRLFNAWGPTETCVYGAIHEWQSSEESQLTIGRPLGGFCWIVEPNDSQKLAPIGTVGEIVIQGPNLFREYLADAKKTAAATVQVPDWAPFHDSKHWSRFYKTGDLAMYNPDGTIHYIGRKDMQVKIRGLRVELGEIEHHIHTGLEGACQVAVDVLKTDVSSTLVAFLCFNDETIPAGSAVPGSLICSLTDDLKSSFHNLRERLSSVLPMYMIPTFFIPCKAMPLATSTKMDRKMLLELVAQLDTQDLNQYTLDVEEGNKEAPVSYMERRLQELWSETLHIPQESIYRQTNFLGIGGDSVAAIRLVSCAHHQGILFTVSDVFEDPRLLAVATKARLLAEDVEDTSIQPFSLLQREYEDIATSDSTKILLGLSGGNEIEDAYPCSRLQEGLMALAVKQPGSYIAKFIYRLSDDTDVPRFKDAWERTVKNATNLRTRIIQSGGQSIQLVIKEDVSWDDIRSKPLEDYIHELQGVQMDYGSRLRRDAILEDAAHRKTYFILTLHHAVFDGWSIRNIFNMLQKLYYGIKDVSIQPYSRFIEYTLEMNNEDTVKYWTAQLQGAKPASFPKKNMLDSAAGNADNAGIVNKMIGVPTVATASITMATILRAAWSIVLARYCETEDICFGATVSGRQAPVPGLVEMLGPIIATIPVRLRTDPRQSVSEFLHYVQGHATEMIRYEQFGVQSISKVSDYAKDACDFSSLFVVQPMQSLLGDGNESIMVATKEGKAANAFHNYFNYPLIIQGHIYESQIEIVLIYNKHVLLEPQLIALAHQIEHAVQQLATQTDMALGDIPKSSSWDIQQAARFNPELPDIVDSCVHTLIEKQAMVRPDALAIDAWDGSFTYANLNQSANRLAHHLINNYGIKTGDLVHVCFEKTAWFVISVVAINKAGATWVPLDPSHPPQRLAQIVSQTKATTVLTSPTNVSICKTLFSNLIEVTQSLDEKLAKSSKCAEAECPETNVSPRDGAYMLFTSGSTGTPKGFLMEHSALCTSQTAIAKRLALTPEGRMLQFASYVFDMSVAEIILALVSGACVCIPSDHTRMNGLKSYICETNITWMWSTPSFIRTIKPRDIPNVKLLILAGEAIPRDVLTIWFGKVRLVNGWGPAETCVCSTLHEFTSIHESSLTIGRPVGGLCWVVDPDDPSKLSPIGTIGEIIIQGPTLLREYLGDPERTKKTIMTSLPDWAPYRDSQHWGRSYKSGDLGCYNPDGTIEFSARKDTQVKIRGLRVELSEVEHHFQLAFPQAKQVAADVFRTDGGANLVAYFCLSGETKTEDDDGRDGSKDDGPFLSIDDELQSRLTAVVGELTVALPRYMVPTLFIPCSHMPVIISQKLNRKKLRQLTAGLCQQDLALYSLVGTRKRAPETLMERLLQKIWAEILNISMDSIGRDDSFLALGGDSIAAIHLANTAREDGILLTAKNIFNDPRLLAVAATAKTLDTVEDEVSDLAPFDQLDKNTRKWITGKSLAAKLQLSGSQSVEDAYPCTKLQEGLMVLSLRQPGSYIAKYVYRLSKDLDIDRFKLSWDETIASCGILRSRLVLHEGTCIHVVINDDNLWEASSGNLEDAMEKAKSLRMSYDSQLSKFTIIKDEDGNNYFLWTIHHAIHDGWTVPLIMQTFYQSYHERIQFIPQPFSKFIYYLTQMDESAARAYWTKQLANAKLAAFPAPKSASISTGMTQTCVLTTNINFPTSTNSLITKATIIRAAWAIVLAKYCDSDDVCFGATTSGRQASLDGLLEIAGPTVATVPVRIRVDREQLVSDFLQDVQRQATDMIPYEQFGLQNISRLSPEAKAACDFSSLMVIQPMQEVTEDRNSSGVMSAVDDGRNTQESQLQNYFTYPLVIQGHVFDDHVDLVTIFDTAVLSPYQMEALARQFNNVVEQLVMKQGQQIDQVSVASARDLQFALQPNNNILTIIDSCVHTLISQQARQAPNALALHAWDGELTYNQLEQATNRLASHLVHDYHTLIGDIIHVCFEKSIWYVVAILAINKAGAAWAPIDPAHPVQRLRQVVQQTGAALTISSVSHVSLCAELTKDVVVLGPELYKKLRDKFDGSMPIIDVTPDDVAYILFTSGSTGIPKGIVMEHRALCTSQTDISKRLNLTSDVRMLQFSSFVFDVSVGEIISPLINGACVCIPAEAMRLNGNLDEFVRLANVTWAFLTPSFTRTLKPANFANLKLLLLAGEVFPQEILDAWCGKLRLINAWGPAETCVFSSMHEWKDSSEDITIIGRSVGSNVWVVDSNNPHQLAPVGCHGEIVVQGPALLREYLSDASKTSAAIIKDLPDWVPNRTSKGWGRFYKTGDVGYYSHDGNLHFVSRKDTQVKIRGLRVELGEIEHQIRSALNTAHQVSVDVFRNGTAAHLVSYICFSDSTKTPQQILEHDGEDLLMTMTDGLQATLKGLAGALHLALPRYMVPTLFIPFNYLPLISSAKLDRVKLRQMIGSFSHDQWNQFALLDSTPKRGPETSMEVRLQTIWAKVLGIPAEVIGRDDSFLHIGGDSIGAIQLVSLAREAGIHLEISQIFEDSRLSHLASTVINIDLARIGLDDKIQPFCLLDHSTKTKVLDTGRREEFGLLENELIEDAYPCTKLQEGLMAIAARQQGSYFAKHLFKLPSHVNIPLFKVAWEQTVAACSNLRTKIILVDNVSVQIQLQDNPAWDSGYDSLASYKGSCQNVKINYSSALCSYSLFHDNGDTFFALNIHHAIFDGWSLSLVLQTLSAAYQGADLPKLEPYSKFVKYVRDIDEDSAADYWQKQLHEAKPATFTQHIITTSDQQTTAILKQKIHFPLTSGTMVPFCFEKSIWAIIAMLGILKSGAAFVPLDPSHPRARLKDIAKETNAKVVITSPSSISPCQDLVPHIVELSPSFIAALEATAKLKSENTVSKQSTSDTAYVIFTSGSTGKPKGVVIQHSALCTSMIGLGRVLGTSPSSRIFQFAGYVFDAMVYEIFVTLVYGGTVCVPSDTERLQDAPAFIYRSRSTEALLTPSFARTIVPSQVPTLKTLIVGGEPVSKDLLEIWHGKVRLINAYGPTESCVIATTHDVRSSNDSHRIIGQDFNSACWIVDSDDRRRLTPIGCVGELVIQGHTLSCGYLNDLEKTRKAFSDQLDCLRLTQNGGPQRFYFTGDLVRYTPDGLIEYVGRKDLQVKLRGQRIELGEIEYHFKCSLATVEHVVVDVLHHKSGMSLVAFISFAGATSDNTFLLPIDDSIRASLESIRGYVKARVPPYMMPSLILPISHMPFVTSMKMDRRKLLDLAASLSTEQIASYVSAKQERAEPITKMEKRLLDLSAKILKIDPCEIGRHDKFLEIGGDSITAIQLVNLAGGAGISLTVADIFKDSQISVLSSLASNQQLNVVTHLEPFALLPPTKQDSLLSEASRLCGLANNDLIEDAYPCTQLQQGLMALSVKQPGSYLAKNLYKLPKHVDINRFKLAWERTVEICSNLRTRIVLVDTTAIQVVLRNCHDWESSDGVDLSTYSQAVSAMRVSYGSKLVRYALLQDGGDNYFGLTMHHSIFDGWSMGCIMGALDSIYRETEPPSLAQYARFVKYTMELDRDAARKYWLEQLHDAKSASFPSNTTATSSANPVTGYVSKEIDFGNYPKTSITKASIIRAAWAIVLARYCDANDVCFGATVSGRNAALVGADSMPGVMLATVPVRVRLNKDQIISDYLSNIQDQSSEMVAHEQFGLPNISSLGANAKDACNFSSLLVIQPAGFFTGGSQNSDAILLDESSEQELEDRIQNFINYPLVVQGLLYDNKVEIVLMYNTECMAKSQAVAVSEQLDHVIQQLLSNTRQALRSISVAGFWDLQQAISWNTACLEPTSECLHDLVSKQAQRRPGHEAIYFTRGSITYAELDLLSSQLAIFLKEKGVKSESFVPICFEKSPWAIVAMLGILKAGGAFVPLDPSHPIARRQALTDEIGAQIMIASSSTATECAQMTKTVIKLSPTLISYLSGIKKTKIANTVISSSAAYMLFTSGSTGKPKGVIVEHQGICTSLLGEHKAFNTNEDSRWFQFANYVFDACITEIFAALTAGGTVCVPTEAERMHQTSKFITDAQVNITLLTPTVVKTLAPESVLSLKTLILGGEAASKDIIETWYGHLDLRNAYGPAEACIASSAHIYTSATESATIIGRGFAHHCWIVDPNDCQQLAPIGCIGELLVQGPALARGYFQDDSKTKSSFVEDVSWLPMEKTFRRFYKTGDLVRYRDDGIMEYLGRKDTQIKIRGQRIEVGEIEYQMKKLEITFEHVAVDVIHEKHLAAFVSFRNGGNMDDATVDVKLLGRDDAMGEVFCQLLADMSLILPQHMIPSYIIPVAHMPHNSAGKLDRKLLQQTVRQMSIDKLAQYLSGQRKIFRECSNETEFWIRSQWAHVLNLPAELISVDDNFYHLGGDSIRIVTLAKAILNEYEVTLGLSILNSKHTTVSRMAKFVENARENATEVRPTMDLMEKIQSIVKGISASILNNLAQHPIVKPSQKSTVFLTGATGFLGTELLRQLLRNTSIKSVIALVRCNSPPHGLERIRATAQAARWWHKHDATKIEVWVGDLSKHQLGLNASQWERLSGISRHHGNIDAIVHNGAVVNWNADYDKLVAPNVGSTIDLLNAAASSPIHPRFVFVSGGLKTDPEENPAAVAKRLGGLNGYVQTKFVCEGVIQDVVKGLPKEQNRLSIVKPGRIIGSESNGVANVDDLIWRVVSGAAAIHAYPVEPSENWMYIADVGSVASTILSQVFHENAINSFVHVTGGMPTPVFWELVNEELKVKCKPVSWAEWKELAHASMAAVGDKHPLWPVQYFLGALGAPRSTKELATESLEHKQWHKAVKKNVQYLMEIGFIASSAGELGNVKDGAIKRLH</sequence>
<dbReference type="NCBIfam" id="NF003417">
    <property type="entry name" value="PRK04813.1"/>
    <property type="match status" value="9"/>
</dbReference>
<evidence type="ECO:0000259" key="6">
    <source>
        <dbReference type="PROSITE" id="PS50075"/>
    </source>
</evidence>
<accession>A0A8G0PQ58</accession>
<dbReference type="GO" id="GO:0031177">
    <property type="term" value="F:phosphopantetheine binding"/>
    <property type="evidence" value="ECO:0007669"/>
    <property type="project" value="InterPro"/>
</dbReference>
<dbReference type="InterPro" id="IPR000873">
    <property type="entry name" value="AMP-dep_synth/lig_dom"/>
</dbReference>
<name>A0A8G0PQ58_9HYPO</name>
<dbReference type="Gene3D" id="3.40.50.720">
    <property type="entry name" value="NAD(P)-binding Rossmann-like Domain"/>
    <property type="match status" value="1"/>
</dbReference>
<dbReference type="Pfam" id="PF00501">
    <property type="entry name" value="AMP-binding"/>
    <property type="match status" value="7"/>
</dbReference>
<feature type="domain" description="Carrier" evidence="6">
    <location>
        <begin position="3288"/>
        <end position="3364"/>
    </location>
</feature>
<dbReference type="CDD" id="cd05918">
    <property type="entry name" value="A_NRPS_SidN3_like"/>
    <property type="match status" value="7"/>
</dbReference>
<dbReference type="InterPro" id="IPR036291">
    <property type="entry name" value="NAD(P)-bd_dom_sf"/>
</dbReference>
<organism evidence="7 8">
    <name type="scientific">Trichoderma simmonsii</name>
    <dbReference type="NCBI Taxonomy" id="1491479"/>
    <lineage>
        <taxon>Eukaryota</taxon>
        <taxon>Fungi</taxon>
        <taxon>Dikarya</taxon>
        <taxon>Ascomycota</taxon>
        <taxon>Pezizomycotina</taxon>
        <taxon>Sordariomycetes</taxon>
        <taxon>Hypocreomycetidae</taxon>
        <taxon>Hypocreales</taxon>
        <taxon>Hypocreaceae</taxon>
        <taxon>Trichoderma</taxon>
    </lineage>
</organism>
<protein>
    <recommendedName>
        <fullName evidence="6">Carrier domain-containing protein</fullName>
    </recommendedName>
</protein>
<dbReference type="Pfam" id="PF07993">
    <property type="entry name" value="NAD_binding_4"/>
    <property type="match status" value="1"/>
</dbReference>
<dbReference type="FunFam" id="3.40.50.12780:FF:000014">
    <property type="entry name" value="Nonribosomal peptide synthetase 1"/>
    <property type="match status" value="3"/>
</dbReference>
<dbReference type="PANTHER" id="PTHR45527:SF1">
    <property type="entry name" value="FATTY ACID SYNTHASE"/>
    <property type="match status" value="1"/>
</dbReference>
<keyword evidence="2" id="KW-0596">Phosphopantetheine</keyword>
<dbReference type="InterPro" id="IPR001242">
    <property type="entry name" value="Condensation_dom"/>
</dbReference>
<reference evidence="7 8" key="1">
    <citation type="journal article" date="2021" name="BMC Genomics">
        <title>Telomere-to-telomere genome assembly of asparaginase-producing Trichoderma simmonsii.</title>
        <authorList>
            <person name="Chung D."/>
            <person name="Kwon Y.M."/>
            <person name="Yang Y."/>
        </authorList>
    </citation>
    <scope>NUCLEOTIDE SEQUENCE [LARGE SCALE GENOMIC DNA]</scope>
    <source>
        <strain evidence="7 8">GH-Sj1</strain>
    </source>
</reference>
<keyword evidence="8" id="KW-1185">Reference proteome</keyword>
<dbReference type="Gene3D" id="3.40.50.980">
    <property type="match status" value="2"/>
</dbReference>
<dbReference type="GO" id="GO:0043041">
    <property type="term" value="P:amino acid activation for nonribosomal peptide biosynthetic process"/>
    <property type="evidence" value="ECO:0007669"/>
    <property type="project" value="TreeGrafter"/>
</dbReference>
<evidence type="ECO:0000313" key="8">
    <source>
        <dbReference type="Proteomes" id="UP000826661"/>
    </source>
</evidence>
<gene>
    <name evidence="7" type="ORF">H0G86_011666</name>
</gene>
<dbReference type="GO" id="GO:0016874">
    <property type="term" value="F:ligase activity"/>
    <property type="evidence" value="ECO:0007669"/>
    <property type="project" value="UniProtKB-KW"/>
</dbReference>
<comment type="pathway">
    <text evidence="1">Secondary metabolite biosynthesis.</text>
</comment>
<dbReference type="InterPro" id="IPR010071">
    <property type="entry name" value="AA_adenyl_dom"/>
</dbReference>
<dbReference type="Gene3D" id="3.30.559.30">
    <property type="entry name" value="Nonribosomal peptide synthetase, condensation domain"/>
    <property type="match status" value="6"/>
</dbReference>
<dbReference type="InterPro" id="IPR009081">
    <property type="entry name" value="PP-bd_ACP"/>
</dbReference>
<dbReference type="Pfam" id="PF00668">
    <property type="entry name" value="Condensation"/>
    <property type="match status" value="7"/>
</dbReference>
<dbReference type="PROSITE" id="PS00012">
    <property type="entry name" value="PHOSPHOPANTETHEINE"/>
    <property type="match status" value="7"/>
</dbReference>
<dbReference type="Gene3D" id="3.40.50.12780">
    <property type="entry name" value="N-terminal domain of ligase-like"/>
    <property type="match status" value="7"/>
</dbReference>
<comment type="similarity">
    <text evidence="5">Belongs to the NRP synthetase family.</text>
</comment>
<feature type="domain" description="Carrier" evidence="6">
    <location>
        <begin position="6289"/>
        <end position="6365"/>
    </location>
</feature>
<keyword evidence="3" id="KW-0597">Phosphoprotein</keyword>
<dbReference type="SUPFAM" id="SSF51735">
    <property type="entry name" value="NAD(P)-binding Rossmann-fold domains"/>
    <property type="match status" value="1"/>
</dbReference>
<dbReference type="FunFam" id="1.10.1200.10:FF:000005">
    <property type="entry name" value="Nonribosomal peptide synthetase 1"/>
    <property type="match status" value="3"/>
</dbReference>
<dbReference type="SUPFAM" id="SSF47336">
    <property type="entry name" value="ACP-like"/>
    <property type="match status" value="8"/>
</dbReference>
<feature type="domain" description="Carrier" evidence="6">
    <location>
        <begin position="4385"/>
        <end position="4461"/>
    </location>
</feature>
<dbReference type="Proteomes" id="UP000826661">
    <property type="component" value="Chromosome VI"/>
</dbReference>
<dbReference type="InterPro" id="IPR036736">
    <property type="entry name" value="ACP-like_sf"/>
</dbReference>
<dbReference type="InterPro" id="IPR010080">
    <property type="entry name" value="Thioester_reductase-like_dom"/>
</dbReference>
<dbReference type="Gene3D" id="1.10.1200.10">
    <property type="entry name" value="ACP-like"/>
    <property type="match status" value="8"/>
</dbReference>
<dbReference type="PANTHER" id="PTHR45527">
    <property type="entry name" value="NONRIBOSOMAL PEPTIDE SYNTHETASE"/>
    <property type="match status" value="1"/>
</dbReference>
<keyword evidence="4" id="KW-0436">Ligase</keyword>
<feature type="domain" description="Carrier" evidence="6">
    <location>
        <begin position="2312"/>
        <end position="2388"/>
    </location>
</feature>
<dbReference type="InterPro" id="IPR020845">
    <property type="entry name" value="AMP-binding_CS"/>
</dbReference>
<evidence type="ECO:0000256" key="3">
    <source>
        <dbReference type="ARBA" id="ARBA00022553"/>
    </source>
</evidence>
<dbReference type="EMBL" id="CP075869">
    <property type="protein sequence ID" value="QYT04764.1"/>
    <property type="molecule type" value="Genomic_DNA"/>
</dbReference>
<dbReference type="CDD" id="cd19545">
    <property type="entry name" value="FUM14_C_NRPS-like"/>
    <property type="match status" value="6"/>
</dbReference>
<evidence type="ECO:0000256" key="4">
    <source>
        <dbReference type="ARBA" id="ARBA00022598"/>
    </source>
</evidence>
<dbReference type="InterPro" id="IPR023213">
    <property type="entry name" value="CAT-like_dom_sf"/>
</dbReference>
<evidence type="ECO:0000313" key="7">
    <source>
        <dbReference type="EMBL" id="QYT04764.1"/>
    </source>
</evidence>
<dbReference type="PROSITE" id="PS00455">
    <property type="entry name" value="AMP_BINDING"/>
    <property type="match status" value="6"/>
</dbReference>
<feature type="domain" description="Carrier" evidence="6">
    <location>
        <begin position="144"/>
        <end position="220"/>
    </location>
</feature>
<dbReference type="SUPFAM" id="SSF52777">
    <property type="entry name" value="CoA-dependent acyltransferases"/>
    <property type="match status" value="13"/>
</dbReference>
<evidence type="ECO:0000256" key="1">
    <source>
        <dbReference type="ARBA" id="ARBA00005179"/>
    </source>
</evidence>
<dbReference type="InterPro" id="IPR020806">
    <property type="entry name" value="PKS_PP-bd"/>
</dbReference>
<dbReference type="Gene3D" id="2.30.38.10">
    <property type="entry name" value="Luciferase, Domain 3"/>
    <property type="match status" value="1"/>
</dbReference>
<dbReference type="NCBIfam" id="TIGR01733">
    <property type="entry name" value="AA-adenyl-dom"/>
    <property type="match status" value="6"/>
</dbReference>
<dbReference type="InterPro" id="IPR045851">
    <property type="entry name" value="AMP-bd_C_sf"/>
</dbReference>
<dbReference type="SUPFAM" id="SSF56801">
    <property type="entry name" value="Acetyl-CoA synthetase-like"/>
    <property type="match status" value="7"/>
</dbReference>
<dbReference type="GO" id="GO:0005737">
    <property type="term" value="C:cytoplasm"/>
    <property type="evidence" value="ECO:0007669"/>
    <property type="project" value="TreeGrafter"/>
</dbReference>
<dbReference type="NCBIfam" id="TIGR01746">
    <property type="entry name" value="Thioester-redct"/>
    <property type="match status" value="1"/>
</dbReference>
<proteinExistence type="inferred from homology"/>
<dbReference type="SMART" id="SM00823">
    <property type="entry name" value="PKS_PP"/>
    <property type="match status" value="7"/>
</dbReference>
<dbReference type="FunFam" id="3.30.559.30:FF:000003">
    <property type="entry name" value="Nonribosomal peptide synthase SidD"/>
    <property type="match status" value="5"/>
</dbReference>
<evidence type="ECO:0000256" key="2">
    <source>
        <dbReference type="ARBA" id="ARBA00022450"/>
    </source>
</evidence>
<evidence type="ECO:0000256" key="5">
    <source>
        <dbReference type="ARBA" id="ARBA00029454"/>
    </source>
</evidence>
<dbReference type="InterPro" id="IPR006162">
    <property type="entry name" value="Ppantetheine_attach_site"/>
</dbReference>
<dbReference type="PROSITE" id="PS50075">
    <property type="entry name" value="CARRIER"/>
    <property type="match status" value="8"/>
</dbReference>